<dbReference type="PROSITE" id="PS50987">
    <property type="entry name" value="HTH_ARSR_2"/>
    <property type="match status" value="1"/>
</dbReference>
<evidence type="ECO:0000313" key="2">
    <source>
        <dbReference type="EMBL" id="PND39865.1"/>
    </source>
</evidence>
<reference evidence="2 3" key="1">
    <citation type="submission" date="2018-01" db="EMBL/GenBank/DDBJ databases">
        <title>Draft genome sequence of Paucibacter aquatile CR182 isolated from freshwater of the Nakdong River.</title>
        <authorList>
            <person name="Choi A."/>
            <person name="Chung E.J."/>
        </authorList>
    </citation>
    <scope>NUCLEOTIDE SEQUENCE [LARGE SCALE GENOMIC DNA]</scope>
    <source>
        <strain evidence="2 3">CR182</strain>
    </source>
</reference>
<dbReference type="AlphaFoldDB" id="A0A2N8L2D6"/>
<organism evidence="2 3">
    <name type="scientific">Kinneretia aquatilis</name>
    <dbReference type="NCBI Taxonomy" id="2070761"/>
    <lineage>
        <taxon>Bacteria</taxon>
        <taxon>Pseudomonadati</taxon>
        <taxon>Pseudomonadota</taxon>
        <taxon>Betaproteobacteria</taxon>
        <taxon>Burkholderiales</taxon>
        <taxon>Sphaerotilaceae</taxon>
        <taxon>Roseateles</taxon>
    </lineage>
</organism>
<dbReference type="SUPFAM" id="SSF46785">
    <property type="entry name" value="Winged helix' DNA-binding domain"/>
    <property type="match status" value="1"/>
</dbReference>
<accession>A0A2N8L2D6</accession>
<dbReference type="GO" id="GO:0010288">
    <property type="term" value="P:response to lead ion"/>
    <property type="evidence" value="ECO:0007669"/>
    <property type="project" value="TreeGrafter"/>
</dbReference>
<dbReference type="InterPro" id="IPR036390">
    <property type="entry name" value="WH_DNA-bd_sf"/>
</dbReference>
<protein>
    <submittedName>
        <fullName evidence="2">Transcriptional regulator</fullName>
    </submittedName>
</protein>
<dbReference type="InterPro" id="IPR036388">
    <property type="entry name" value="WH-like_DNA-bd_sf"/>
</dbReference>
<dbReference type="PANTHER" id="PTHR39168">
    <property type="entry name" value="TRANSCRIPTIONAL REGULATOR-RELATED"/>
    <property type="match status" value="1"/>
</dbReference>
<dbReference type="GO" id="GO:0097063">
    <property type="term" value="F:cadmium ion sensor activity"/>
    <property type="evidence" value="ECO:0007669"/>
    <property type="project" value="TreeGrafter"/>
</dbReference>
<dbReference type="GO" id="GO:0003700">
    <property type="term" value="F:DNA-binding transcription factor activity"/>
    <property type="evidence" value="ECO:0007669"/>
    <property type="project" value="InterPro"/>
</dbReference>
<dbReference type="PANTHER" id="PTHR39168:SF1">
    <property type="entry name" value="TRANSCRIPTIONAL REGULATORY PROTEIN"/>
    <property type="match status" value="1"/>
</dbReference>
<sequence>MDDTPLPPRGAGFADQALAALAQAMGEPARARILCCLLDGHARTATELAAAAEIAASTASAHLSRLVAAGLLCCEVQGRHRYHSLAGGEVGAALEALLVLAGRQHSEALPRFEPSTPPELREARRCYDHMAGEWAVRWHEHLLQQGWLIVQAEDARSYQLSLAGQDALAALGLDLGAALRQRRRFACPCMDWSVRRPHLGGALGAAWLALLERKAWVEGALDSRALRITPRGRAGLRRLLGEA</sequence>
<dbReference type="Pfam" id="PF12840">
    <property type="entry name" value="HTH_20"/>
    <property type="match status" value="1"/>
</dbReference>
<dbReference type="Gene3D" id="1.10.10.10">
    <property type="entry name" value="Winged helix-like DNA-binding domain superfamily/Winged helix DNA-binding domain"/>
    <property type="match status" value="1"/>
</dbReference>
<keyword evidence="3" id="KW-1185">Reference proteome</keyword>
<dbReference type="GO" id="GO:0046686">
    <property type="term" value="P:response to cadmium ion"/>
    <property type="evidence" value="ECO:0007669"/>
    <property type="project" value="TreeGrafter"/>
</dbReference>
<name>A0A2N8L2D6_9BURK</name>
<dbReference type="RefSeq" id="WP_102766003.1">
    <property type="nucleotide sequence ID" value="NZ_POSP01000001.1"/>
</dbReference>
<proteinExistence type="predicted"/>
<dbReference type="GO" id="GO:0003677">
    <property type="term" value="F:DNA binding"/>
    <property type="evidence" value="ECO:0007669"/>
    <property type="project" value="TreeGrafter"/>
</dbReference>
<dbReference type="EMBL" id="POSP01000001">
    <property type="protein sequence ID" value="PND39865.1"/>
    <property type="molecule type" value="Genomic_DNA"/>
</dbReference>
<feature type="domain" description="HTH arsR-type" evidence="1">
    <location>
        <begin position="10"/>
        <end position="105"/>
    </location>
</feature>
<dbReference type="InterPro" id="IPR001845">
    <property type="entry name" value="HTH_ArsR_DNA-bd_dom"/>
</dbReference>
<dbReference type="Proteomes" id="UP000235916">
    <property type="component" value="Unassembled WGS sequence"/>
</dbReference>
<dbReference type="OrthoDB" id="9797716at2"/>
<evidence type="ECO:0000259" key="1">
    <source>
        <dbReference type="PROSITE" id="PS50987"/>
    </source>
</evidence>
<dbReference type="SMART" id="SM00418">
    <property type="entry name" value="HTH_ARSR"/>
    <property type="match status" value="1"/>
</dbReference>
<comment type="caution">
    <text evidence="2">The sequence shown here is derived from an EMBL/GenBank/DDBJ whole genome shotgun (WGS) entry which is preliminary data.</text>
</comment>
<dbReference type="GO" id="GO:0032791">
    <property type="term" value="F:lead ion binding"/>
    <property type="evidence" value="ECO:0007669"/>
    <property type="project" value="TreeGrafter"/>
</dbReference>
<dbReference type="InterPro" id="IPR052543">
    <property type="entry name" value="HTH_Metal-responsive_Reg"/>
</dbReference>
<gene>
    <name evidence="2" type="ORF">C1O66_00145</name>
</gene>
<evidence type="ECO:0000313" key="3">
    <source>
        <dbReference type="Proteomes" id="UP000235916"/>
    </source>
</evidence>